<protein>
    <submittedName>
        <fullName evidence="1">Uncharacterized protein</fullName>
    </submittedName>
</protein>
<dbReference type="EMBL" id="BPLR01000256">
    <property type="protein sequence ID" value="GIY93321.1"/>
    <property type="molecule type" value="Genomic_DNA"/>
</dbReference>
<comment type="caution">
    <text evidence="1">The sequence shown here is derived from an EMBL/GenBank/DDBJ whole genome shotgun (WGS) entry which is preliminary data.</text>
</comment>
<proteinExistence type="predicted"/>
<dbReference type="AlphaFoldDB" id="A0AAV4XDJ3"/>
<organism evidence="1 2">
    <name type="scientific">Caerostris extrusa</name>
    <name type="common">Bark spider</name>
    <name type="synonym">Caerostris bankana</name>
    <dbReference type="NCBI Taxonomy" id="172846"/>
    <lineage>
        <taxon>Eukaryota</taxon>
        <taxon>Metazoa</taxon>
        <taxon>Ecdysozoa</taxon>
        <taxon>Arthropoda</taxon>
        <taxon>Chelicerata</taxon>
        <taxon>Arachnida</taxon>
        <taxon>Araneae</taxon>
        <taxon>Araneomorphae</taxon>
        <taxon>Entelegynae</taxon>
        <taxon>Araneoidea</taxon>
        <taxon>Araneidae</taxon>
        <taxon>Caerostris</taxon>
    </lineage>
</organism>
<keyword evidence="2" id="KW-1185">Reference proteome</keyword>
<evidence type="ECO:0000313" key="1">
    <source>
        <dbReference type="EMBL" id="GIY93321.1"/>
    </source>
</evidence>
<sequence length="91" mass="10643">MFRLRLFAQNSISGLPGTYIPGELLEEFQRHFDSLPRISTCTQMNRHNFVEEFSVEKRNTKFKGIIMENCEENSETHLTGSMSWPLLCENE</sequence>
<gene>
    <name evidence="1" type="ORF">CEXT_786671</name>
</gene>
<dbReference type="Proteomes" id="UP001054945">
    <property type="component" value="Unassembled WGS sequence"/>
</dbReference>
<name>A0AAV4XDJ3_CAEEX</name>
<reference evidence="1 2" key="1">
    <citation type="submission" date="2021-06" db="EMBL/GenBank/DDBJ databases">
        <title>Caerostris extrusa draft genome.</title>
        <authorList>
            <person name="Kono N."/>
            <person name="Arakawa K."/>
        </authorList>
    </citation>
    <scope>NUCLEOTIDE SEQUENCE [LARGE SCALE GENOMIC DNA]</scope>
</reference>
<accession>A0AAV4XDJ3</accession>
<evidence type="ECO:0000313" key="2">
    <source>
        <dbReference type="Proteomes" id="UP001054945"/>
    </source>
</evidence>